<dbReference type="InterPro" id="IPR016035">
    <property type="entry name" value="Acyl_Trfase/lysoPLipase"/>
</dbReference>
<evidence type="ECO:0000256" key="1">
    <source>
        <dbReference type="ARBA" id="ARBA00022801"/>
    </source>
</evidence>
<dbReference type="InterPro" id="IPR050301">
    <property type="entry name" value="NTE"/>
</dbReference>
<feature type="short sequence motif" description="DGA/G" evidence="4">
    <location>
        <begin position="154"/>
        <end position="156"/>
    </location>
</feature>
<evidence type="ECO:0000256" key="3">
    <source>
        <dbReference type="ARBA" id="ARBA00023098"/>
    </source>
</evidence>
<accession>B0VHL1</accession>
<sequence length="298" mass="33159">MKEKATLILGGGSALGLAHIGVLSVLEEQYEITSIIGSSMGSIIGGLYSSGLNSEEIYKIAKSFKNTRIFSPLNLDRTIQGIFDGKSLLKAFWKWTEGKKIEEGRIPFIACAYDLISKSTVLFNKGLYADAMRASTSLPVLFAPYKFKQYLFIDGGIEHPLPLAFSSVLSQDKVIAVNVLPEAQKSACFINLESDEITKSKRLGRTEVIFHAVLQNQAYLAIRDIATFSPDIVIEAGMADGHPFAFHKARDFYNYGRKQTIETLANYNEPGFITAIRKQYRNLIRYLPNLNIPVKDNT</sequence>
<evidence type="ECO:0000313" key="6">
    <source>
        <dbReference type="EMBL" id="CAO80826.1"/>
    </source>
</evidence>
<comment type="caution">
    <text evidence="4">Lacks conserved residue(s) required for the propagation of feature annotation.</text>
</comment>
<dbReference type="Gene3D" id="3.40.1090.10">
    <property type="entry name" value="Cytosolic phospholipase A2 catalytic domain"/>
    <property type="match status" value="1"/>
</dbReference>
<feature type="short sequence motif" description="GXSXG" evidence="4">
    <location>
        <begin position="37"/>
        <end position="41"/>
    </location>
</feature>
<dbReference type="EMBL" id="CU466930">
    <property type="protein sequence ID" value="CAO80826.1"/>
    <property type="molecule type" value="Genomic_DNA"/>
</dbReference>
<dbReference type="OrthoDB" id="5290098at2"/>
<keyword evidence="3 4" id="KW-0443">Lipid metabolism</keyword>
<dbReference type="RefSeq" id="WP_015424684.1">
    <property type="nucleotide sequence ID" value="NC_020449.1"/>
</dbReference>
<dbReference type="Pfam" id="PF01734">
    <property type="entry name" value="Patatin"/>
    <property type="match status" value="1"/>
</dbReference>
<dbReference type="AlphaFoldDB" id="B0VHL1"/>
<evidence type="ECO:0000259" key="5">
    <source>
        <dbReference type="PROSITE" id="PS51635"/>
    </source>
</evidence>
<feature type="domain" description="PNPLA" evidence="5">
    <location>
        <begin position="7"/>
        <end position="167"/>
    </location>
</feature>
<dbReference type="GO" id="GO:0016042">
    <property type="term" value="P:lipid catabolic process"/>
    <property type="evidence" value="ECO:0007669"/>
    <property type="project" value="UniProtKB-UniRule"/>
</dbReference>
<dbReference type="STRING" id="459349.CLOAM0954"/>
<feature type="active site" description="Nucleophile" evidence="4">
    <location>
        <position position="39"/>
    </location>
</feature>
<evidence type="ECO:0000313" key="7">
    <source>
        <dbReference type="Proteomes" id="UP000002019"/>
    </source>
</evidence>
<reference evidence="6 7" key="1">
    <citation type="journal article" date="2008" name="J. Bacteriol.">
        <title>'Candidatus Cloacamonas acidaminovorans': genome sequence reconstruction provides a first glimpse of a new bacterial division.</title>
        <authorList>
            <person name="Pelletier E."/>
            <person name="Kreimeyer A."/>
            <person name="Bocs S."/>
            <person name="Rouy Z."/>
            <person name="Gyapay G."/>
            <person name="Chouari R."/>
            <person name="Riviere D."/>
            <person name="Ganesan A."/>
            <person name="Daegelen P."/>
            <person name="Sghir A."/>
            <person name="Cohen G.N."/>
            <person name="Medigue C."/>
            <person name="Weissenbach J."/>
            <person name="Le Paslier D."/>
        </authorList>
    </citation>
    <scope>NUCLEOTIDE SEQUENCE [LARGE SCALE GENOMIC DNA]</scope>
    <source>
        <strain evidence="7">Evry</strain>
    </source>
</reference>
<keyword evidence="2 4" id="KW-0442">Lipid degradation</keyword>
<dbReference type="KEGG" id="caci:CLOAM0954"/>
<feature type="active site" description="Proton acceptor" evidence="4">
    <location>
        <position position="154"/>
    </location>
</feature>
<keyword evidence="1 4" id="KW-0378">Hydrolase</keyword>
<dbReference type="eggNOG" id="COG1752">
    <property type="taxonomic scope" value="Bacteria"/>
</dbReference>
<dbReference type="InterPro" id="IPR002641">
    <property type="entry name" value="PNPLA_dom"/>
</dbReference>
<dbReference type="GO" id="GO:0016787">
    <property type="term" value="F:hydrolase activity"/>
    <property type="evidence" value="ECO:0007669"/>
    <property type="project" value="UniProtKB-UniRule"/>
</dbReference>
<dbReference type="PANTHER" id="PTHR14226">
    <property type="entry name" value="NEUROPATHY TARGET ESTERASE/SWISS CHEESE D.MELANOGASTER"/>
    <property type="match status" value="1"/>
</dbReference>
<dbReference type="HOGENOM" id="CLU_047251_2_1_0"/>
<protein>
    <submittedName>
        <fullName evidence="6">Patatin</fullName>
    </submittedName>
</protein>
<name>B0VHL1_CLOAI</name>
<gene>
    <name evidence="6" type="ordered locus">CLOAM0954</name>
</gene>
<evidence type="ECO:0000256" key="2">
    <source>
        <dbReference type="ARBA" id="ARBA00022963"/>
    </source>
</evidence>
<dbReference type="PANTHER" id="PTHR14226:SF76">
    <property type="entry name" value="NTE FAMILY PROTEIN RSSA"/>
    <property type="match status" value="1"/>
</dbReference>
<dbReference type="SUPFAM" id="SSF52151">
    <property type="entry name" value="FabD/lysophospholipase-like"/>
    <property type="match status" value="1"/>
</dbReference>
<keyword evidence="7" id="KW-1185">Reference proteome</keyword>
<dbReference type="Proteomes" id="UP000002019">
    <property type="component" value="Chromosome"/>
</dbReference>
<organism evidence="6 7">
    <name type="scientific">Cloacimonas acidaminovorans (strain Evry)</name>
    <dbReference type="NCBI Taxonomy" id="459349"/>
    <lineage>
        <taxon>Bacteria</taxon>
        <taxon>Pseudomonadati</taxon>
        <taxon>Candidatus Cloacimonadota</taxon>
        <taxon>Candidatus Cloacimonadia</taxon>
        <taxon>Candidatus Cloacimonadales</taxon>
        <taxon>Candidatus Cloacimonadaceae</taxon>
        <taxon>Candidatus Cloacimonas</taxon>
    </lineage>
</organism>
<dbReference type="PROSITE" id="PS51635">
    <property type="entry name" value="PNPLA"/>
    <property type="match status" value="1"/>
</dbReference>
<proteinExistence type="predicted"/>
<evidence type="ECO:0000256" key="4">
    <source>
        <dbReference type="PROSITE-ProRule" id="PRU01161"/>
    </source>
</evidence>